<accession>A0A1J1I2S6</accession>
<proteinExistence type="predicted"/>
<reference evidence="1 2" key="1">
    <citation type="submission" date="2015-04" db="EMBL/GenBank/DDBJ databases">
        <authorList>
            <person name="Syromyatnikov M.Y."/>
            <person name="Popov V.N."/>
        </authorList>
    </citation>
    <scope>NUCLEOTIDE SEQUENCE [LARGE SCALE GENOMIC DNA]</scope>
</reference>
<evidence type="ECO:0000313" key="1">
    <source>
        <dbReference type="EMBL" id="CRK93892.1"/>
    </source>
</evidence>
<organism evidence="1 2">
    <name type="scientific">Clunio marinus</name>
    <dbReference type="NCBI Taxonomy" id="568069"/>
    <lineage>
        <taxon>Eukaryota</taxon>
        <taxon>Metazoa</taxon>
        <taxon>Ecdysozoa</taxon>
        <taxon>Arthropoda</taxon>
        <taxon>Hexapoda</taxon>
        <taxon>Insecta</taxon>
        <taxon>Pterygota</taxon>
        <taxon>Neoptera</taxon>
        <taxon>Endopterygota</taxon>
        <taxon>Diptera</taxon>
        <taxon>Nematocera</taxon>
        <taxon>Chironomoidea</taxon>
        <taxon>Chironomidae</taxon>
        <taxon>Clunio</taxon>
    </lineage>
</organism>
<sequence>MIYKLKLRKYLSTSQNFQANQPFATSCGIMSHEHIKIRTSTVLLSDGSLKSKEKQLFILLCK</sequence>
<keyword evidence="2" id="KW-1185">Reference proteome</keyword>
<protein>
    <submittedName>
        <fullName evidence="1">CLUMA_CG007419, isoform A</fullName>
    </submittedName>
</protein>
<evidence type="ECO:0000313" key="2">
    <source>
        <dbReference type="Proteomes" id="UP000183832"/>
    </source>
</evidence>
<gene>
    <name evidence="1" type="ORF">CLUMA_CG007419</name>
</gene>
<dbReference type="PROSITE" id="PS51257">
    <property type="entry name" value="PROKAR_LIPOPROTEIN"/>
    <property type="match status" value="1"/>
</dbReference>
<dbReference type="AlphaFoldDB" id="A0A1J1I2S6"/>
<dbReference type="Proteomes" id="UP000183832">
    <property type="component" value="Unassembled WGS sequence"/>
</dbReference>
<name>A0A1J1I2S6_9DIPT</name>
<dbReference type="EMBL" id="CVRI01000038">
    <property type="protein sequence ID" value="CRK93892.1"/>
    <property type="molecule type" value="Genomic_DNA"/>
</dbReference>